<feature type="transmembrane region" description="Helical" evidence="6">
    <location>
        <begin position="291"/>
        <end position="312"/>
    </location>
</feature>
<dbReference type="GO" id="GO:0005886">
    <property type="term" value="C:plasma membrane"/>
    <property type="evidence" value="ECO:0007669"/>
    <property type="project" value="UniProtKB-SubCell"/>
</dbReference>
<feature type="non-terminal residue" evidence="9">
    <location>
        <position position="542"/>
    </location>
</feature>
<dbReference type="InterPro" id="IPR036640">
    <property type="entry name" value="ABC1_TM_sf"/>
</dbReference>
<feature type="domain" description="ABC transmembrane type-1" evidence="7">
    <location>
        <begin position="184"/>
        <end position="463"/>
    </location>
</feature>
<dbReference type="InterPro" id="IPR039421">
    <property type="entry name" value="Type_1_exporter"/>
</dbReference>
<dbReference type="Gene3D" id="3.40.50.300">
    <property type="entry name" value="P-loop containing nucleotide triphosphate hydrolases"/>
    <property type="match status" value="1"/>
</dbReference>
<proteinExistence type="predicted"/>
<evidence type="ECO:0000256" key="5">
    <source>
        <dbReference type="ARBA" id="ARBA00023136"/>
    </source>
</evidence>
<organism evidence="9 10">
    <name type="scientific">Candidatus Aphodosoma intestinipullorum</name>
    <dbReference type="NCBI Taxonomy" id="2840674"/>
    <lineage>
        <taxon>Bacteria</taxon>
        <taxon>Pseudomonadati</taxon>
        <taxon>Bacteroidota</taxon>
        <taxon>Bacteroidia</taxon>
        <taxon>Bacteroidales</taxon>
        <taxon>Candidatus Aphodosoma</taxon>
    </lineage>
</organism>
<evidence type="ECO:0000259" key="8">
    <source>
        <dbReference type="PROSITE" id="PS50990"/>
    </source>
</evidence>
<keyword evidence="5 6" id="KW-0472">Membrane</keyword>
<dbReference type="PROSITE" id="PS50990">
    <property type="entry name" value="PEPTIDASE_C39"/>
    <property type="match status" value="1"/>
</dbReference>
<dbReference type="GO" id="GO:0006508">
    <property type="term" value="P:proteolysis"/>
    <property type="evidence" value="ECO:0007669"/>
    <property type="project" value="InterPro"/>
</dbReference>
<reference evidence="9" key="1">
    <citation type="submission" date="2020-10" db="EMBL/GenBank/DDBJ databases">
        <authorList>
            <person name="Gilroy R."/>
        </authorList>
    </citation>
    <scope>NUCLEOTIDE SEQUENCE</scope>
    <source>
        <strain evidence="9">3924</strain>
    </source>
</reference>
<dbReference type="PROSITE" id="PS50929">
    <property type="entry name" value="ABC_TM1F"/>
    <property type="match status" value="1"/>
</dbReference>
<dbReference type="Gene3D" id="1.20.1560.10">
    <property type="entry name" value="ABC transporter type 1, transmembrane domain"/>
    <property type="match status" value="1"/>
</dbReference>
<dbReference type="InterPro" id="IPR005074">
    <property type="entry name" value="Peptidase_C39"/>
</dbReference>
<protein>
    <submittedName>
        <fullName evidence="9">Peptidase domain-containing ABC transporter</fullName>
    </submittedName>
</protein>
<keyword evidence="3" id="KW-0378">Hydrolase</keyword>
<dbReference type="SUPFAM" id="SSF90123">
    <property type="entry name" value="ABC transporter transmembrane region"/>
    <property type="match status" value="1"/>
</dbReference>
<dbReference type="GO" id="GO:0015421">
    <property type="term" value="F:ABC-type oligopeptide transporter activity"/>
    <property type="evidence" value="ECO:0007669"/>
    <property type="project" value="TreeGrafter"/>
</dbReference>
<dbReference type="SUPFAM" id="SSF52540">
    <property type="entry name" value="P-loop containing nucleoside triphosphate hydrolases"/>
    <property type="match status" value="1"/>
</dbReference>
<evidence type="ECO:0000313" key="9">
    <source>
        <dbReference type="EMBL" id="MBO8440112.1"/>
    </source>
</evidence>
<keyword evidence="2 6" id="KW-0812">Transmembrane</keyword>
<dbReference type="InterPro" id="IPR011527">
    <property type="entry name" value="ABC1_TM_dom"/>
</dbReference>
<reference evidence="9" key="2">
    <citation type="journal article" date="2021" name="PeerJ">
        <title>Extensive microbial diversity within the chicken gut microbiome revealed by metagenomics and culture.</title>
        <authorList>
            <person name="Gilroy R."/>
            <person name="Ravi A."/>
            <person name="Getino M."/>
            <person name="Pursley I."/>
            <person name="Horton D.L."/>
            <person name="Alikhan N.F."/>
            <person name="Baker D."/>
            <person name="Gharbi K."/>
            <person name="Hall N."/>
            <person name="Watson M."/>
            <person name="Adriaenssens E.M."/>
            <person name="Foster-Nyarko E."/>
            <person name="Jarju S."/>
            <person name="Secka A."/>
            <person name="Antonio M."/>
            <person name="Oren A."/>
            <person name="Chaudhuri R.R."/>
            <person name="La Ragione R."/>
            <person name="Hildebrand F."/>
            <person name="Pallen M.J."/>
        </authorList>
    </citation>
    <scope>NUCLEOTIDE SEQUENCE</scope>
    <source>
        <strain evidence="9">3924</strain>
    </source>
</reference>
<dbReference type="PANTHER" id="PTHR43394">
    <property type="entry name" value="ATP-DEPENDENT PERMEASE MDL1, MITOCHONDRIAL"/>
    <property type="match status" value="1"/>
</dbReference>
<keyword evidence="4 6" id="KW-1133">Transmembrane helix</keyword>
<comment type="subcellular location">
    <subcellularLocation>
        <location evidence="1">Cell membrane</location>
        <topology evidence="1">Multi-pass membrane protein</topology>
    </subcellularLocation>
</comment>
<feature type="transmembrane region" description="Helical" evidence="6">
    <location>
        <begin position="177"/>
        <end position="198"/>
    </location>
</feature>
<dbReference type="EMBL" id="JADIMV010000097">
    <property type="protein sequence ID" value="MBO8440112.1"/>
    <property type="molecule type" value="Genomic_DNA"/>
</dbReference>
<feature type="transmembrane region" description="Helical" evidence="6">
    <location>
        <begin position="318"/>
        <end position="339"/>
    </location>
</feature>
<dbReference type="GO" id="GO:0005524">
    <property type="term" value="F:ATP binding"/>
    <property type="evidence" value="ECO:0007669"/>
    <property type="project" value="InterPro"/>
</dbReference>
<evidence type="ECO:0000313" key="10">
    <source>
        <dbReference type="Proteomes" id="UP000712007"/>
    </source>
</evidence>
<dbReference type="Gene3D" id="3.90.70.10">
    <property type="entry name" value="Cysteine proteinases"/>
    <property type="match status" value="1"/>
</dbReference>
<feature type="transmembrane region" description="Helical" evidence="6">
    <location>
        <begin position="210"/>
        <end position="230"/>
    </location>
</feature>
<gene>
    <name evidence="9" type="ORF">IAC51_05615</name>
</gene>
<dbReference type="Pfam" id="PF00664">
    <property type="entry name" value="ABC_membrane"/>
    <property type="match status" value="1"/>
</dbReference>
<evidence type="ECO:0000256" key="1">
    <source>
        <dbReference type="ARBA" id="ARBA00004651"/>
    </source>
</evidence>
<dbReference type="CDD" id="cd18571">
    <property type="entry name" value="ABC_6TM_peptidase_like"/>
    <property type="match status" value="1"/>
</dbReference>
<accession>A0A940DLR8</accession>
<dbReference type="PANTHER" id="PTHR43394:SF1">
    <property type="entry name" value="ATP-BINDING CASSETTE SUB-FAMILY B MEMBER 10, MITOCHONDRIAL"/>
    <property type="match status" value="1"/>
</dbReference>
<evidence type="ECO:0000256" key="4">
    <source>
        <dbReference type="ARBA" id="ARBA00022989"/>
    </source>
</evidence>
<sequence>MKRGFPTYQQLDAMDCGPTCLRIVAEHYGRRWSARTLRERCHTTHAGVSLLGISDAAESIGLRTAGVRLTWEQLRDEAPLPCIAHWRQNHFIVVYRIRKRRGEWRVSVSDPAAGLLEYGEEQFLKGWRQSHEKGETDGAPTCGIALLAEPTPEFYKEEGEKEKRLSFRQVAGYLRPYGSYIAQLAVAMLTASVISLILPFVTQSVVDKGIGMSDLSFVVMMLAAQVALTVGQTANGLIRSWLMLHMTTRVSISLISDFLGKLMRLPIAFFDSKMVGDIMQRIGDYSRIQNFLTGSLLSMGMAVVSFVIYAVIMAGYNAVILGVFLTGSALYALWILLFMKRRRKLDYMRFQEAASNQSNIVQLINGMQDIKLNSCEKQKRWEWERIQARLFRVSVKSLTLGQTQEVGGVFIDQTKNVIISFLAASSVISGELTLGMMMALQYIIGQLNAPLSQFIQFVQATQDAKISLERMSEIHEKDDEEPDGGEGMIRDIPEEGDIEFRDVVFQYDGPHSDRVLDGVSLRVPAGRVTAIVGASGSGKTTM</sequence>
<dbReference type="InterPro" id="IPR027417">
    <property type="entry name" value="P-loop_NTPase"/>
</dbReference>
<evidence type="ECO:0000259" key="7">
    <source>
        <dbReference type="PROSITE" id="PS50929"/>
    </source>
</evidence>
<dbReference type="AlphaFoldDB" id="A0A940DLR8"/>
<dbReference type="GO" id="GO:0008233">
    <property type="term" value="F:peptidase activity"/>
    <property type="evidence" value="ECO:0007669"/>
    <property type="project" value="InterPro"/>
</dbReference>
<dbReference type="CDD" id="cd02418">
    <property type="entry name" value="Peptidase_C39B"/>
    <property type="match status" value="1"/>
</dbReference>
<evidence type="ECO:0000256" key="2">
    <source>
        <dbReference type="ARBA" id="ARBA00022692"/>
    </source>
</evidence>
<evidence type="ECO:0000256" key="6">
    <source>
        <dbReference type="SAM" id="Phobius"/>
    </source>
</evidence>
<dbReference type="Proteomes" id="UP000712007">
    <property type="component" value="Unassembled WGS sequence"/>
</dbReference>
<feature type="domain" description="Peptidase C39" evidence="8">
    <location>
        <begin position="10"/>
        <end position="134"/>
    </location>
</feature>
<dbReference type="Pfam" id="PF03412">
    <property type="entry name" value="Peptidase_C39"/>
    <property type="match status" value="1"/>
</dbReference>
<name>A0A940DLR8_9BACT</name>
<evidence type="ECO:0000256" key="3">
    <source>
        <dbReference type="ARBA" id="ARBA00022801"/>
    </source>
</evidence>
<comment type="caution">
    <text evidence="9">The sequence shown here is derived from an EMBL/GenBank/DDBJ whole genome shotgun (WGS) entry which is preliminary data.</text>
</comment>